<dbReference type="SUPFAM" id="SSF53067">
    <property type="entry name" value="Actin-like ATPase domain"/>
    <property type="match status" value="1"/>
</dbReference>
<dbReference type="Gene3D" id="3.30.420.40">
    <property type="match status" value="2"/>
</dbReference>
<proteinExistence type="predicted"/>
<dbReference type="Gene3D" id="3.30.1490.300">
    <property type="match status" value="1"/>
</dbReference>
<organism evidence="1 2">
    <name type="scientific">Candidatus Falkowbacteria bacterium RIFCSPLOWO2_12_FULL_45_13</name>
    <dbReference type="NCBI Taxonomy" id="1797991"/>
    <lineage>
        <taxon>Bacteria</taxon>
        <taxon>Candidatus Falkowiibacteriota</taxon>
    </lineage>
</organism>
<dbReference type="EMBL" id="MFFY01000050">
    <property type="protein sequence ID" value="OGF30456.1"/>
    <property type="molecule type" value="Genomic_DNA"/>
</dbReference>
<dbReference type="CDD" id="cd24049">
    <property type="entry name" value="ASKHA_NBD_PilM"/>
    <property type="match status" value="1"/>
</dbReference>
<dbReference type="NCBIfam" id="TIGR01175">
    <property type="entry name" value="pilM"/>
    <property type="match status" value="1"/>
</dbReference>
<evidence type="ECO:0000313" key="2">
    <source>
        <dbReference type="Proteomes" id="UP000176915"/>
    </source>
</evidence>
<sequence>MMLNFTSASAYPFGLDISDQSLKLVQLNKIGNVIKIQALSKCGLPPGVISNGIITNKAELIKAIKRLIAEPIYGKVSSGEVVACLPESKTFIKLIEAQKSPNALADTIGSEIEKHVPLAIGEIYYDWQVIEELTDKYFILIGAAPKDIVNQYTAMLDEAKLSPVALEIEPVAIARCLLKEEAPETKAEPAVSLNYGLMDIGADHTCMIFYSGNTILFTVSMPISGEKITAKISKALNLTAKQAEKAKIICGLDDTKANGVIKEILAEMIKNLAAKIKEAIQYYDNYFSHRGPLNQILLSGGGANIINLEKIISQELPIKIKTADALININENRDKFNEFFIEKHSLDFMATQISSNNKQKKISIKQNSSATYATAIGLALRGIFIDEI</sequence>
<dbReference type="PIRSF" id="PIRSF019169">
    <property type="entry name" value="PilM"/>
    <property type="match status" value="1"/>
</dbReference>
<comment type="caution">
    <text evidence="1">The sequence shown here is derived from an EMBL/GenBank/DDBJ whole genome shotgun (WGS) entry which is preliminary data.</text>
</comment>
<dbReference type="PANTHER" id="PTHR32432">
    <property type="entry name" value="CELL DIVISION PROTEIN FTSA-RELATED"/>
    <property type="match status" value="1"/>
</dbReference>
<protein>
    <recommendedName>
        <fullName evidence="3">SHS2 domain-containing protein</fullName>
    </recommendedName>
</protein>
<evidence type="ECO:0008006" key="3">
    <source>
        <dbReference type="Google" id="ProtNLM"/>
    </source>
</evidence>
<dbReference type="Proteomes" id="UP000176915">
    <property type="component" value="Unassembled WGS sequence"/>
</dbReference>
<dbReference type="AlphaFoldDB" id="A0A1F5SVC8"/>
<evidence type="ECO:0000313" key="1">
    <source>
        <dbReference type="EMBL" id="OGF30456.1"/>
    </source>
</evidence>
<reference evidence="1 2" key="1">
    <citation type="journal article" date="2016" name="Nat. Commun.">
        <title>Thousands of microbial genomes shed light on interconnected biogeochemical processes in an aquifer system.</title>
        <authorList>
            <person name="Anantharaman K."/>
            <person name="Brown C.T."/>
            <person name="Hug L.A."/>
            <person name="Sharon I."/>
            <person name="Castelle C.J."/>
            <person name="Probst A.J."/>
            <person name="Thomas B.C."/>
            <person name="Singh A."/>
            <person name="Wilkins M.J."/>
            <person name="Karaoz U."/>
            <person name="Brodie E.L."/>
            <person name="Williams K.H."/>
            <person name="Hubbard S.S."/>
            <person name="Banfield J.F."/>
        </authorList>
    </citation>
    <scope>NUCLEOTIDE SEQUENCE [LARGE SCALE GENOMIC DNA]</scope>
</reference>
<dbReference type="InterPro" id="IPR050696">
    <property type="entry name" value="FtsA/MreB"/>
</dbReference>
<dbReference type="Pfam" id="PF11104">
    <property type="entry name" value="PilM_2"/>
    <property type="match status" value="1"/>
</dbReference>
<gene>
    <name evidence="1" type="ORF">A3H09_03765</name>
</gene>
<accession>A0A1F5SVC8</accession>
<name>A0A1F5SVC8_9BACT</name>
<dbReference type="PANTHER" id="PTHR32432:SF3">
    <property type="entry name" value="ETHANOLAMINE UTILIZATION PROTEIN EUTJ"/>
    <property type="match status" value="1"/>
</dbReference>
<dbReference type="InterPro" id="IPR005883">
    <property type="entry name" value="PilM"/>
</dbReference>
<dbReference type="InterPro" id="IPR043129">
    <property type="entry name" value="ATPase_NBD"/>
</dbReference>